<sequence length="480" mass="53650">MDDPVHRRSLHPPTYADGDLAESSRPNWVLLDFRAYFADRRNATTASCKTRNGKDAIQVTFFPAHRPRLSYFCVHVHCHGADPSRRLVWEPPKVIATGGSFILLRVSTGRCYATVCSSLINEYYVYRAGGSSGEAPSLELLPHPCPYDFFDGQVGLLSRGTEYTIAALRDDSSIRASFEPGQYEISLFHSEHKVWTTMDVSVPHEQQQQHCSIEKEGFWHKTSKVITVGGEHGTMAFVDLWNGILLYDVFRGDPKLRYVPMPQQLCPSSRPNSCSSITRDIAIVKDNIKVVQVLMKPGSGKASHSPSDGWVAATWSRLANFPQEDSWSQDFKLEDSDINGDNTPMHFELLKRLPADNEALSLDRFCIGHPMISLDDNDIVYFTITVENKAWVIAIDMRYRMLQGVAEFGSERTFGITATYTQSRISEHLNMSPGTEGNLKRPGMQLLGSCSKKLFRISSVGNVEVEAADNVEVTAAADMI</sequence>
<keyword evidence="3" id="KW-1185">Reference proteome</keyword>
<dbReference type="Proteomes" id="UP001497457">
    <property type="component" value="Chromosome 19rd"/>
</dbReference>
<proteinExistence type="predicted"/>
<reference evidence="3" key="1">
    <citation type="submission" date="2024-06" db="EMBL/GenBank/DDBJ databases">
        <authorList>
            <person name="Ryan C."/>
        </authorList>
    </citation>
    <scope>NUCLEOTIDE SEQUENCE [LARGE SCALE GENOMIC DNA]</scope>
</reference>
<accession>A0ABC8ZU48</accession>
<dbReference type="PANTHER" id="PTHR33074">
    <property type="entry name" value="EXPRESSED PROTEIN-RELATED"/>
    <property type="match status" value="1"/>
</dbReference>
<protein>
    <recommendedName>
        <fullName evidence="1">DUF1618 domain-containing protein</fullName>
    </recommendedName>
</protein>
<organism evidence="2 3">
    <name type="scientific">Urochloa decumbens</name>
    <dbReference type="NCBI Taxonomy" id="240449"/>
    <lineage>
        <taxon>Eukaryota</taxon>
        <taxon>Viridiplantae</taxon>
        <taxon>Streptophyta</taxon>
        <taxon>Embryophyta</taxon>
        <taxon>Tracheophyta</taxon>
        <taxon>Spermatophyta</taxon>
        <taxon>Magnoliopsida</taxon>
        <taxon>Liliopsida</taxon>
        <taxon>Poales</taxon>
        <taxon>Poaceae</taxon>
        <taxon>PACMAD clade</taxon>
        <taxon>Panicoideae</taxon>
        <taxon>Panicodae</taxon>
        <taxon>Paniceae</taxon>
        <taxon>Melinidinae</taxon>
        <taxon>Urochloa</taxon>
    </lineage>
</organism>
<dbReference type="InterPro" id="IPR011676">
    <property type="entry name" value="DUF1618"/>
</dbReference>
<feature type="domain" description="DUF1618" evidence="1">
    <location>
        <begin position="238"/>
        <end position="381"/>
    </location>
</feature>
<name>A0ABC8ZU48_9POAL</name>
<dbReference type="AlphaFoldDB" id="A0ABC8ZU48"/>
<dbReference type="Pfam" id="PF07762">
    <property type="entry name" value="DUF1618"/>
    <property type="match status" value="1"/>
</dbReference>
<evidence type="ECO:0000259" key="1">
    <source>
        <dbReference type="Pfam" id="PF07762"/>
    </source>
</evidence>
<dbReference type="PANTHER" id="PTHR33074:SF139">
    <property type="entry name" value="OS09G0567000 PROTEIN"/>
    <property type="match status" value="1"/>
</dbReference>
<evidence type="ECO:0000313" key="3">
    <source>
        <dbReference type="Proteomes" id="UP001497457"/>
    </source>
</evidence>
<evidence type="ECO:0000313" key="2">
    <source>
        <dbReference type="EMBL" id="CAL4965703.1"/>
    </source>
</evidence>
<reference evidence="2 3" key="2">
    <citation type="submission" date="2024-10" db="EMBL/GenBank/DDBJ databases">
        <authorList>
            <person name="Ryan C."/>
        </authorList>
    </citation>
    <scope>NUCLEOTIDE SEQUENCE [LARGE SCALE GENOMIC DNA]</scope>
</reference>
<gene>
    <name evidence="2" type="ORF">URODEC1_LOCUS47363</name>
</gene>
<dbReference type="EMBL" id="OZ075129">
    <property type="protein sequence ID" value="CAL4965703.1"/>
    <property type="molecule type" value="Genomic_DNA"/>
</dbReference>